<feature type="transmembrane region" description="Helical" evidence="1">
    <location>
        <begin position="164"/>
        <end position="185"/>
    </location>
</feature>
<keyword evidence="3" id="KW-1185">Reference proteome</keyword>
<feature type="transmembrane region" description="Helical" evidence="1">
    <location>
        <begin position="41"/>
        <end position="65"/>
    </location>
</feature>
<accession>A0AAN5CN97</accession>
<keyword evidence="1" id="KW-0812">Transmembrane</keyword>
<protein>
    <submittedName>
        <fullName evidence="2">Uncharacterized protein</fullName>
    </submittedName>
</protein>
<keyword evidence="1" id="KW-1133">Transmembrane helix</keyword>
<dbReference type="Proteomes" id="UP001328107">
    <property type="component" value="Unassembled WGS sequence"/>
</dbReference>
<evidence type="ECO:0000256" key="1">
    <source>
        <dbReference type="SAM" id="Phobius"/>
    </source>
</evidence>
<feature type="non-terminal residue" evidence="2">
    <location>
        <position position="1"/>
    </location>
</feature>
<proteinExistence type="predicted"/>
<evidence type="ECO:0000313" key="3">
    <source>
        <dbReference type="Proteomes" id="UP001328107"/>
    </source>
</evidence>
<reference evidence="3" key="1">
    <citation type="submission" date="2022-10" db="EMBL/GenBank/DDBJ databases">
        <title>Genome assembly of Pristionchus species.</title>
        <authorList>
            <person name="Yoshida K."/>
            <person name="Sommer R.J."/>
        </authorList>
    </citation>
    <scope>NUCLEOTIDE SEQUENCE [LARGE SCALE GENOMIC DNA]</scope>
    <source>
        <strain evidence="3">RS5460</strain>
    </source>
</reference>
<organism evidence="2 3">
    <name type="scientific">Pristionchus mayeri</name>
    <dbReference type="NCBI Taxonomy" id="1317129"/>
    <lineage>
        <taxon>Eukaryota</taxon>
        <taxon>Metazoa</taxon>
        <taxon>Ecdysozoa</taxon>
        <taxon>Nematoda</taxon>
        <taxon>Chromadorea</taxon>
        <taxon>Rhabditida</taxon>
        <taxon>Rhabditina</taxon>
        <taxon>Diplogasteromorpha</taxon>
        <taxon>Diplogasteroidea</taxon>
        <taxon>Neodiplogasteridae</taxon>
        <taxon>Pristionchus</taxon>
    </lineage>
</organism>
<feature type="transmembrane region" description="Helical" evidence="1">
    <location>
        <begin position="116"/>
        <end position="133"/>
    </location>
</feature>
<feature type="transmembrane region" description="Helical" evidence="1">
    <location>
        <begin position="86"/>
        <end position="104"/>
    </location>
</feature>
<dbReference type="AlphaFoldDB" id="A0AAN5CN97"/>
<evidence type="ECO:0000313" key="2">
    <source>
        <dbReference type="EMBL" id="GMR47555.1"/>
    </source>
</evidence>
<comment type="caution">
    <text evidence="2">The sequence shown here is derived from an EMBL/GenBank/DDBJ whole genome shotgun (WGS) entry which is preliminary data.</text>
</comment>
<keyword evidence="1" id="KW-0472">Membrane</keyword>
<sequence length="242" mass="27540">LTDDSPLPQPFDYFYSLNSYYWRTVTIVCLRLGERLGRTTVFHSFLSTVFYPYILMFLTYLLLPAHLQFIHLKYDKKSLPTADRRLIIMFYSFLLGMLSSHLLIEWIPNQNLPHPFFIPALVGIMILLAGPSVGHDRKLFLLSTIGVATALAISIDILNNQFGLLYLLGLSLTVFVATFNLQCLVDGMKKGDLDMEGGIIKVILILLFSSSLDKVLWGRYEADLTKHYNISTGKLILHTIVF</sequence>
<dbReference type="EMBL" id="BTRK01000004">
    <property type="protein sequence ID" value="GMR47555.1"/>
    <property type="molecule type" value="Genomic_DNA"/>
</dbReference>
<gene>
    <name evidence="2" type="ORF">PMAYCL1PPCAC_17750</name>
</gene>
<name>A0AAN5CN97_9BILA</name>
<feature type="transmembrane region" description="Helical" evidence="1">
    <location>
        <begin position="140"/>
        <end position="158"/>
    </location>
</feature>